<feature type="transmembrane region" description="Helical" evidence="6">
    <location>
        <begin position="251"/>
        <end position="273"/>
    </location>
</feature>
<feature type="transmembrane region" description="Helical" evidence="6">
    <location>
        <begin position="54"/>
        <end position="71"/>
    </location>
</feature>
<dbReference type="Pfam" id="PF05978">
    <property type="entry name" value="UNC-93"/>
    <property type="match status" value="1"/>
</dbReference>
<dbReference type="KEGG" id="lak:106150771"/>
<dbReference type="GO" id="GO:0016020">
    <property type="term" value="C:membrane"/>
    <property type="evidence" value="ECO:0007669"/>
    <property type="project" value="UniProtKB-SubCell"/>
</dbReference>
<evidence type="ECO:0000256" key="5">
    <source>
        <dbReference type="ARBA" id="ARBA00023136"/>
    </source>
</evidence>
<dbReference type="SUPFAM" id="SSF103473">
    <property type="entry name" value="MFS general substrate transporter"/>
    <property type="match status" value="1"/>
</dbReference>
<feature type="transmembrane region" description="Helical" evidence="6">
    <location>
        <begin position="183"/>
        <end position="206"/>
    </location>
</feature>
<dbReference type="PANTHER" id="PTHR19444">
    <property type="entry name" value="UNC-93 RELATED"/>
    <property type="match status" value="1"/>
</dbReference>
<feature type="transmembrane region" description="Helical" evidence="6">
    <location>
        <begin position="337"/>
        <end position="360"/>
    </location>
</feature>
<reference evidence="8" key="2">
    <citation type="submission" date="2025-08" db="UniProtKB">
        <authorList>
            <consortium name="RefSeq"/>
        </authorList>
    </citation>
    <scope>IDENTIFICATION</scope>
</reference>
<evidence type="ECO:0000256" key="4">
    <source>
        <dbReference type="ARBA" id="ARBA00022989"/>
    </source>
</evidence>
<accession>A0A1S3GZN2</accession>
<comment type="subcellular location">
    <subcellularLocation>
        <location evidence="1">Membrane</location>
        <topology evidence="1">Multi-pass membrane protein</topology>
    </subcellularLocation>
</comment>
<evidence type="ECO:0000256" key="2">
    <source>
        <dbReference type="ARBA" id="ARBA00009172"/>
    </source>
</evidence>
<dbReference type="GeneID" id="106150771"/>
<dbReference type="FunCoup" id="A0A1S3GZN2">
    <property type="interactions" value="57"/>
</dbReference>
<dbReference type="OrthoDB" id="78663at2759"/>
<dbReference type="Gene3D" id="1.20.1250.20">
    <property type="entry name" value="MFS general substrate transporter like domains"/>
    <property type="match status" value="1"/>
</dbReference>
<proteinExistence type="inferred from homology"/>
<dbReference type="InterPro" id="IPR010291">
    <property type="entry name" value="Ion_channel_UNC-93"/>
</dbReference>
<name>A0A1S3GZN2_LINAN</name>
<evidence type="ECO:0000256" key="6">
    <source>
        <dbReference type="SAM" id="Phobius"/>
    </source>
</evidence>
<dbReference type="Proteomes" id="UP000085678">
    <property type="component" value="Unplaced"/>
</dbReference>
<evidence type="ECO:0000256" key="3">
    <source>
        <dbReference type="ARBA" id="ARBA00022692"/>
    </source>
</evidence>
<dbReference type="AlphaFoldDB" id="A0A1S3GZN2"/>
<dbReference type="InterPro" id="IPR051951">
    <property type="entry name" value="UNC-93_regulatory"/>
</dbReference>
<evidence type="ECO:0000313" key="7">
    <source>
        <dbReference type="Proteomes" id="UP000085678"/>
    </source>
</evidence>
<feature type="transmembrane region" description="Helical" evidence="6">
    <location>
        <begin position="398"/>
        <end position="425"/>
    </location>
</feature>
<dbReference type="RefSeq" id="XP_013379208.1">
    <property type="nucleotide sequence ID" value="XM_013523754.1"/>
</dbReference>
<dbReference type="InParanoid" id="A0A1S3GZN2"/>
<keyword evidence="4 6" id="KW-1133">Transmembrane helix</keyword>
<evidence type="ECO:0000313" key="8">
    <source>
        <dbReference type="RefSeq" id="XP_013379208.1"/>
    </source>
</evidence>
<reference evidence="8" key="1">
    <citation type="journal article" date="2015" name="Nat. Commun.">
        <title>The Lingula genome provides insights into brachiopod evolution and the origin of phosphate biomineralization.</title>
        <authorList>
            <person name="Luo Y.J."/>
            <person name="Takeuchi T."/>
            <person name="Koyanagi R."/>
            <person name="Yamada L."/>
            <person name="Kanda M."/>
            <person name="Khalturina M."/>
            <person name="Fujie M."/>
            <person name="Yamasaki S.I."/>
            <person name="Endo K."/>
            <person name="Satoh N."/>
        </authorList>
    </citation>
    <scope>NUCLEOTIDE SEQUENCE</scope>
</reference>
<evidence type="ECO:0000256" key="1">
    <source>
        <dbReference type="ARBA" id="ARBA00004141"/>
    </source>
</evidence>
<keyword evidence="5 6" id="KW-0472">Membrane</keyword>
<keyword evidence="7" id="KW-1185">Reference proteome</keyword>
<dbReference type="PANTHER" id="PTHR19444:SF13">
    <property type="entry name" value="PROTEIN UNC-93 HOMOLOG A"/>
    <property type="match status" value="1"/>
</dbReference>
<gene>
    <name evidence="8" type="primary">LOC106150771</name>
</gene>
<sequence>MTTVDEGPKASRLQVPTKLDIATTKMLASGNVADDSRVPEVDYNFSRGRHLKNVFVLSITFTLVFTAFHGLESLQSSMNKDQGLGVYGLVFIYSAMIISCLFLAPPIISLLGCKWTITAAMASYTTYTLANFYAVWGTMAPASVILGMGGALLWSAKCMYITETATQYAQITGKNKDVLLHRFFGIFFGIVNSSTVWGNLISSLVLSQRSQNETEIPDEVFSRCGATYCTGDENIGNFSNPGLDKPSEEKLLILCGTYFACGLIAVGAVAIFLDDLHRQKSAKSQPKKRFSSALFVATFNHMREPKQLLLIPITMNCSMQEGFFFSDFTKSFVSCSYGLWNVGYVTMTYGVTTSLISIVIGRLAKRVGRAVFFTLAMLLHYGLLFTLLFWQPTPDGLLILYVLAGLWGAAVAIWTTEINVLYGVLFHDSQEAAFSNYRLWRAIGFILAYNFSVKLCVFIKLYILMGTLALSMLGYLTVEFMERKYFGNAQNC</sequence>
<dbReference type="InterPro" id="IPR036259">
    <property type="entry name" value="MFS_trans_sf"/>
</dbReference>
<feature type="transmembrane region" description="Helical" evidence="6">
    <location>
        <begin position="83"/>
        <end position="103"/>
    </location>
</feature>
<feature type="transmembrane region" description="Helical" evidence="6">
    <location>
        <begin position="372"/>
        <end position="392"/>
    </location>
</feature>
<feature type="transmembrane region" description="Helical" evidence="6">
    <location>
        <begin position="142"/>
        <end position="162"/>
    </location>
</feature>
<organism evidence="7 8">
    <name type="scientific">Lingula anatina</name>
    <name type="common">Brachiopod</name>
    <name type="synonym">Lingula unguis</name>
    <dbReference type="NCBI Taxonomy" id="7574"/>
    <lineage>
        <taxon>Eukaryota</taxon>
        <taxon>Metazoa</taxon>
        <taxon>Spiralia</taxon>
        <taxon>Lophotrochozoa</taxon>
        <taxon>Brachiopoda</taxon>
        <taxon>Linguliformea</taxon>
        <taxon>Lingulata</taxon>
        <taxon>Lingulida</taxon>
        <taxon>Linguloidea</taxon>
        <taxon>Lingulidae</taxon>
        <taxon>Lingula</taxon>
    </lineage>
</organism>
<protein>
    <submittedName>
        <fullName evidence="8">Protein unc-93 homolog A</fullName>
    </submittedName>
</protein>
<comment type="similarity">
    <text evidence="2">Belongs to the unc-93 family.</text>
</comment>
<keyword evidence="3 6" id="KW-0812">Transmembrane</keyword>